<comment type="caution">
    <text evidence="6">The sequence shown here is derived from an EMBL/GenBank/DDBJ whole genome shotgun (WGS) entry which is preliminary data.</text>
</comment>
<gene>
    <name evidence="6" type="ORF">QYT958_LOCUS40100</name>
</gene>
<organism evidence="6 7">
    <name type="scientific">Rotaria socialis</name>
    <dbReference type="NCBI Taxonomy" id="392032"/>
    <lineage>
        <taxon>Eukaryota</taxon>
        <taxon>Metazoa</taxon>
        <taxon>Spiralia</taxon>
        <taxon>Gnathifera</taxon>
        <taxon>Rotifera</taxon>
        <taxon>Eurotatoria</taxon>
        <taxon>Bdelloidea</taxon>
        <taxon>Philodinida</taxon>
        <taxon>Philodinidae</taxon>
        <taxon>Rotaria</taxon>
    </lineage>
</organism>
<dbReference type="EMBL" id="CAJOBR010039662">
    <property type="protein sequence ID" value="CAF5022878.1"/>
    <property type="molecule type" value="Genomic_DNA"/>
</dbReference>
<dbReference type="InterPro" id="IPR030385">
    <property type="entry name" value="G_IRG_dom"/>
</dbReference>
<protein>
    <recommendedName>
        <fullName evidence="5">IRG-type G domain-containing protein</fullName>
    </recommendedName>
</protein>
<reference evidence="6" key="1">
    <citation type="submission" date="2021-02" db="EMBL/GenBank/DDBJ databases">
        <authorList>
            <person name="Nowell W R."/>
        </authorList>
    </citation>
    <scope>NUCLEOTIDE SEQUENCE</scope>
</reference>
<dbReference type="PROSITE" id="PS51716">
    <property type="entry name" value="G_IRG"/>
    <property type="match status" value="1"/>
</dbReference>
<proteinExistence type="inferred from homology"/>
<sequence length="75" mass="8211">NYLSQRLNAWKQHPLDIAVVGSSGVGKSTFINCLRGVEAEAEGAADVGVVETTNEPTPYEHPDFSNLKIWDLPEK</sequence>
<keyword evidence="2" id="KW-0547">Nucleotide-binding</keyword>
<dbReference type="Gene3D" id="3.40.50.300">
    <property type="entry name" value="P-loop containing nucleotide triphosphate hydrolases"/>
    <property type="match status" value="1"/>
</dbReference>
<dbReference type="InterPro" id="IPR007743">
    <property type="entry name" value="Immunity-related_GTPase-like"/>
</dbReference>
<accession>A0A822BPL5</accession>
<feature type="domain" description="IRG-type G" evidence="5">
    <location>
        <begin position="13"/>
        <end position="75"/>
    </location>
</feature>
<evidence type="ECO:0000259" key="5">
    <source>
        <dbReference type="PROSITE" id="PS51716"/>
    </source>
</evidence>
<evidence type="ECO:0000313" key="6">
    <source>
        <dbReference type="EMBL" id="CAF5022878.1"/>
    </source>
</evidence>
<dbReference type="PANTHER" id="PTHR32341">
    <property type="entry name" value="INTERFERON-INDUCIBLE GTPASE"/>
    <property type="match status" value="1"/>
</dbReference>
<dbReference type="SUPFAM" id="SSF52540">
    <property type="entry name" value="P-loop containing nucleoside triphosphate hydrolases"/>
    <property type="match status" value="1"/>
</dbReference>
<feature type="non-terminal residue" evidence="6">
    <location>
        <position position="1"/>
    </location>
</feature>
<dbReference type="PANTHER" id="PTHR32341:SF17">
    <property type="entry name" value="IRG-TYPE G DOMAIN-CONTAINING PROTEIN"/>
    <property type="match status" value="1"/>
</dbReference>
<evidence type="ECO:0000313" key="7">
    <source>
        <dbReference type="Proteomes" id="UP000663848"/>
    </source>
</evidence>
<evidence type="ECO:0000256" key="4">
    <source>
        <dbReference type="ARBA" id="ARBA00023134"/>
    </source>
</evidence>
<dbReference type="GO" id="GO:0016020">
    <property type="term" value="C:membrane"/>
    <property type="evidence" value="ECO:0007669"/>
    <property type="project" value="InterPro"/>
</dbReference>
<dbReference type="Proteomes" id="UP000663848">
    <property type="component" value="Unassembled WGS sequence"/>
</dbReference>
<keyword evidence="3" id="KW-0378">Hydrolase</keyword>
<dbReference type="Pfam" id="PF05049">
    <property type="entry name" value="IIGP"/>
    <property type="match status" value="1"/>
</dbReference>
<dbReference type="InterPro" id="IPR051515">
    <property type="entry name" value="IRG"/>
</dbReference>
<name>A0A822BPL5_9BILA</name>
<keyword evidence="4" id="KW-0342">GTP-binding</keyword>
<comment type="similarity">
    <text evidence="1">Belongs to the TRAFAC class dynamin-like GTPase superfamily. IRG family.</text>
</comment>
<dbReference type="InterPro" id="IPR027417">
    <property type="entry name" value="P-loop_NTPase"/>
</dbReference>
<dbReference type="GO" id="GO:0003924">
    <property type="term" value="F:GTPase activity"/>
    <property type="evidence" value="ECO:0007669"/>
    <property type="project" value="TreeGrafter"/>
</dbReference>
<evidence type="ECO:0000256" key="1">
    <source>
        <dbReference type="ARBA" id="ARBA00005429"/>
    </source>
</evidence>
<evidence type="ECO:0000256" key="2">
    <source>
        <dbReference type="ARBA" id="ARBA00022741"/>
    </source>
</evidence>
<dbReference type="GO" id="GO:0005525">
    <property type="term" value="F:GTP binding"/>
    <property type="evidence" value="ECO:0007669"/>
    <property type="project" value="UniProtKB-KW"/>
</dbReference>
<evidence type="ECO:0000256" key="3">
    <source>
        <dbReference type="ARBA" id="ARBA00022801"/>
    </source>
</evidence>
<dbReference type="AlphaFoldDB" id="A0A822BPL5"/>